<dbReference type="PROSITE" id="PS51192">
    <property type="entry name" value="HELICASE_ATP_BIND_1"/>
    <property type="match status" value="1"/>
</dbReference>
<dbReference type="SUPFAM" id="SSF52540">
    <property type="entry name" value="P-loop containing nucleoside triphosphate hydrolases"/>
    <property type="match status" value="2"/>
</dbReference>
<dbReference type="PANTHER" id="PTHR45626">
    <property type="entry name" value="TRANSCRIPTION TERMINATION FACTOR 2-RELATED"/>
    <property type="match status" value="1"/>
</dbReference>
<dbReference type="Proteomes" id="UP000518752">
    <property type="component" value="Unassembled WGS sequence"/>
</dbReference>
<feature type="domain" description="Helicase ATP-binding" evidence="4">
    <location>
        <begin position="1"/>
        <end position="150"/>
    </location>
</feature>
<evidence type="ECO:0000313" key="5">
    <source>
        <dbReference type="EMBL" id="KAF5387410.1"/>
    </source>
</evidence>
<dbReference type="InterPro" id="IPR027417">
    <property type="entry name" value="P-loop_NTPase"/>
</dbReference>
<dbReference type="Gene3D" id="3.40.50.10810">
    <property type="entry name" value="Tandem AAA-ATPase domain"/>
    <property type="match status" value="1"/>
</dbReference>
<evidence type="ECO:0000313" key="6">
    <source>
        <dbReference type="Proteomes" id="UP000518752"/>
    </source>
</evidence>
<dbReference type="GO" id="GO:0008094">
    <property type="term" value="F:ATP-dependent activity, acting on DNA"/>
    <property type="evidence" value="ECO:0007669"/>
    <property type="project" value="TreeGrafter"/>
</dbReference>
<evidence type="ECO:0000256" key="2">
    <source>
        <dbReference type="ARBA" id="ARBA00022801"/>
    </source>
</evidence>
<evidence type="ECO:0000259" key="4">
    <source>
        <dbReference type="PROSITE" id="PS51192"/>
    </source>
</evidence>
<keyword evidence="2" id="KW-0378">Hydrolase</keyword>
<dbReference type="Pfam" id="PF00176">
    <property type="entry name" value="SNF2-rel_dom"/>
    <property type="match status" value="1"/>
</dbReference>
<dbReference type="InterPro" id="IPR050628">
    <property type="entry name" value="SNF2_RAD54_helicase_TF"/>
</dbReference>
<dbReference type="GO" id="GO:0005737">
    <property type="term" value="C:cytoplasm"/>
    <property type="evidence" value="ECO:0007669"/>
    <property type="project" value="TreeGrafter"/>
</dbReference>
<dbReference type="GO" id="GO:0005524">
    <property type="term" value="F:ATP binding"/>
    <property type="evidence" value="ECO:0007669"/>
    <property type="project" value="UniProtKB-KW"/>
</dbReference>
<comment type="caution">
    <text evidence="5">The sequence shown here is derived from an EMBL/GenBank/DDBJ whole genome shotgun (WGS) entry which is preliminary data.</text>
</comment>
<accession>A0A8H5MAJ8</accession>
<sequence>MMMNHRPDKKCSLRTTLIIVPAALLDQWKLELELKTNVSPKCLIYHGSKKPKQATELLKYDFILTTYGTMSHEWSNTQSNKGTRRHDNWLFEVEFYRVVLDEAHCIRNKQTNMSQAATALKSTYRWCLSGTPFINSVRDFYSLFRFLHIPYWSEYQNFDSRIGKLEGNNPLGAIHQLQNVLRSFTIRRKKDSKLKGKVLVELPPKTITLQYLEFSVEEREIYNPIENKIQMKFNRFLKAGTVLRNYSHVLAMLLRLRQCCVHPWLIQEEGLTFITADGTDGADEVLKRARDLISDEFVRKVKDKFLKQALSRLKAERASQDAAVEIEE</sequence>
<proteinExistence type="predicted"/>
<dbReference type="OrthoDB" id="423559at2759"/>
<dbReference type="AlphaFoldDB" id="A0A8H5MAJ8"/>
<dbReference type="PANTHER" id="PTHR45626:SF16">
    <property type="entry name" value="ATP-DEPENDENT HELICASE ULS1"/>
    <property type="match status" value="1"/>
</dbReference>
<gene>
    <name evidence="5" type="ORF">D9757_007831</name>
</gene>
<keyword evidence="1" id="KW-0547">Nucleotide-binding</keyword>
<evidence type="ECO:0000256" key="1">
    <source>
        <dbReference type="ARBA" id="ARBA00022741"/>
    </source>
</evidence>
<keyword evidence="3" id="KW-0067">ATP-binding</keyword>
<dbReference type="InterPro" id="IPR000330">
    <property type="entry name" value="SNF2_N"/>
</dbReference>
<reference evidence="5 6" key="1">
    <citation type="journal article" date="2020" name="ISME J.">
        <title>Uncovering the hidden diversity of litter-decomposition mechanisms in mushroom-forming fungi.</title>
        <authorList>
            <person name="Floudas D."/>
            <person name="Bentzer J."/>
            <person name="Ahren D."/>
            <person name="Johansson T."/>
            <person name="Persson P."/>
            <person name="Tunlid A."/>
        </authorList>
    </citation>
    <scope>NUCLEOTIDE SEQUENCE [LARGE SCALE GENOMIC DNA]</scope>
    <source>
        <strain evidence="5 6">CBS 406.79</strain>
    </source>
</reference>
<dbReference type="InterPro" id="IPR038718">
    <property type="entry name" value="SNF2-like_sf"/>
</dbReference>
<dbReference type="GO" id="GO:0005634">
    <property type="term" value="C:nucleus"/>
    <property type="evidence" value="ECO:0007669"/>
    <property type="project" value="TreeGrafter"/>
</dbReference>
<name>A0A8H5MAJ8_9AGAR</name>
<dbReference type="CDD" id="cd18008">
    <property type="entry name" value="DEXDc_SHPRH-like"/>
    <property type="match status" value="1"/>
</dbReference>
<organism evidence="5 6">
    <name type="scientific">Collybiopsis confluens</name>
    <dbReference type="NCBI Taxonomy" id="2823264"/>
    <lineage>
        <taxon>Eukaryota</taxon>
        <taxon>Fungi</taxon>
        <taxon>Dikarya</taxon>
        <taxon>Basidiomycota</taxon>
        <taxon>Agaricomycotina</taxon>
        <taxon>Agaricomycetes</taxon>
        <taxon>Agaricomycetidae</taxon>
        <taxon>Agaricales</taxon>
        <taxon>Marasmiineae</taxon>
        <taxon>Omphalotaceae</taxon>
        <taxon>Collybiopsis</taxon>
    </lineage>
</organism>
<keyword evidence="6" id="KW-1185">Reference proteome</keyword>
<dbReference type="EMBL" id="JAACJN010000032">
    <property type="protein sequence ID" value="KAF5387410.1"/>
    <property type="molecule type" value="Genomic_DNA"/>
</dbReference>
<dbReference type="Gene3D" id="3.40.50.300">
    <property type="entry name" value="P-loop containing nucleotide triphosphate hydrolases"/>
    <property type="match status" value="1"/>
</dbReference>
<dbReference type="SMART" id="SM00487">
    <property type="entry name" value="DEXDc"/>
    <property type="match status" value="1"/>
</dbReference>
<protein>
    <recommendedName>
        <fullName evidence="4">Helicase ATP-binding domain-containing protein</fullName>
    </recommendedName>
</protein>
<dbReference type="InterPro" id="IPR014001">
    <property type="entry name" value="Helicase_ATP-bd"/>
</dbReference>
<dbReference type="GO" id="GO:0000724">
    <property type="term" value="P:double-strand break repair via homologous recombination"/>
    <property type="evidence" value="ECO:0007669"/>
    <property type="project" value="TreeGrafter"/>
</dbReference>
<evidence type="ECO:0000256" key="3">
    <source>
        <dbReference type="ARBA" id="ARBA00022840"/>
    </source>
</evidence>
<dbReference type="GO" id="GO:0016787">
    <property type="term" value="F:hydrolase activity"/>
    <property type="evidence" value="ECO:0007669"/>
    <property type="project" value="UniProtKB-KW"/>
</dbReference>